<proteinExistence type="predicted"/>
<accession>A0AA36MQM5</accession>
<name>A0AA36MQM5_9DINO</name>
<dbReference type="InterPro" id="IPR036770">
    <property type="entry name" value="Ankyrin_rpt-contain_sf"/>
</dbReference>
<sequence length="235" mass="24932">MVLGANAKARDRNGTTMLHSACRSGSFLMAQELLKRGLPLDASDSAGWTPLHVAAVMGRAGPSAFEGCSSLASVTIPNAVIRIQNSAFEGRELTLLLLQAQGNPHSHNKRGATPLDLCGDISTREALRTYAAKVPASTRSLTPLEDFQSLSRVQGEVGEDPSATCEPFFVPRQPIFDDQARELTCEVAEFGFGWGWWVLGAGLVEVSLGFRVGLGIVQGCFRLGSSFGLILGGLG</sequence>
<dbReference type="Gene3D" id="3.80.10.10">
    <property type="entry name" value="Ribonuclease Inhibitor"/>
    <property type="match status" value="1"/>
</dbReference>
<dbReference type="InterPro" id="IPR002110">
    <property type="entry name" value="Ankyrin_rpt"/>
</dbReference>
<dbReference type="InterPro" id="IPR032675">
    <property type="entry name" value="LRR_dom_sf"/>
</dbReference>
<dbReference type="AlphaFoldDB" id="A0AA36MQM5"/>
<keyword evidence="1" id="KW-0677">Repeat</keyword>
<gene>
    <name evidence="4" type="ORF">EVOR1521_LOCUS9410</name>
</gene>
<dbReference type="PROSITE" id="PS50088">
    <property type="entry name" value="ANK_REPEAT"/>
    <property type="match status" value="1"/>
</dbReference>
<dbReference type="SUPFAM" id="SSF48403">
    <property type="entry name" value="Ankyrin repeat"/>
    <property type="match status" value="1"/>
</dbReference>
<keyword evidence="2 3" id="KW-0040">ANK repeat</keyword>
<evidence type="ECO:0000313" key="4">
    <source>
        <dbReference type="EMBL" id="CAJ1381855.1"/>
    </source>
</evidence>
<dbReference type="EMBL" id="CAUJNA010000846">
    <property type="protein sequence ID" value="CAJ1381855.1"/>
    <property type="molecule type" value="Genomic_DNA"/>
</dbReference>
<dbReference type="Pfam" id="PF12796">
    <property type="entry name" value="Ank_2"/>
    <property type="match status" value="1"/>
</dbReference>
<protein>
    <submittedName>
        <fullName evidence="4">Uncharacterized protein</fullName>
    </submittedName>
</protein>
<dbReference type="PANTHER" id="PTHR24198:SF165">
    <property type="entry name" value="ANKYRIN REPEAT-CONTAINING PROTEIN-RELATED"/>
    <property type="match status" value="1"/>
</dbReference>
<keyword evidence="5" id="KW-1185">Reference proteome</keyword>
<dbReference type="PANTHER" id="PTHR24198">
    <property type="entry name" value="ANKYRIN REPEAT AND PROTEIN KINASE DOMAIN-CONTAINING PROTEIN"/>
    <property type="match status" value="1"/>
</dbReference>
<dbReference type="PROSITE" id="PS50297">
    <property type="entry name" value="ANK_REP_REGION"/>
    <property type="match status" value="1"/>
</dbReference>
<dbReference type="Gene3D" id="1.25.40.20">
    <property type="entry name" value="Ankyrin repeat-containing domain"/>
    <property type="match status" value="1"/>
</dbReference>
<dbReference type="Proteomes" id="UP001178507">
    <property type="component" value="Unassembled WGS sequence"/>
</dbReference>
<comment type="caution">
    <text evidence="4">The sequence shown here is derived from an EMBL/GenBank/DDBJ whole genome shotgun (WGS) entry which is preliminary data.</text>
</comment>
<evidence type="ECO:0000256" key="3">
    <source>
        <dbReference type="PROSITE-ProRule" id="PRU00023"/>
    </source>
</evidence>
<feature type="repeat" description="ANK" evidence="3">
    <location>
        <begin position="13"/>
        <end position="45"/>
    </location>
</feature>
<evidence type="ECO:0000256" key="1">
    <source>
        <dbReference type="ARBA" id="ARBA00022737"/>
    </source>
</evidence>
<evidence type="ECO:0000256" key="2">
    <source>
        <dbReference type="ARBA" id="ARBA00023043"/>
    </source>
</evidence>
<evidence type="ECO:0000313" key="5">
    <source>
        <dbReference type="Proteomes" id="UP001178507"/>
    </source>
</evidence>
<organism evidence="4 5">
    <name type="scientific">Effrenium voratum</name>
    <dbReference type="NCBI Taxonomy" id="2562239"/>
    <lineage>
        <taxon>Eukaryota</taxon>
        <taxon>Sar</taxon>
        <taxon>Alveolata</taxon>
        <taxon>Dinophyceae</taxon>
        <taxon>Suessiales</taxon>
        <taxon>Symbiodiniaceae</taxon>
        <taxon>Effrenium</taxon>
    </lineage>
</organism>
<reference evidence="4" key="1">
    <citation type="submission" date="2023-08" db="EMBL/GenBank/DDBJ databases">
        <authorList>
            <person name="Chen Y."/>
            <person name="Shah S."/>
            <person name="Dougan E. K."/>
            <person name="Thang M."/>
            <person name="Chan C."/>
        </authorList>
    </citation>
    <scope>NUCLEOTIDE SEQUENCE</scope>
</reference>